<dbReference type="InterPro" id="IPR004843">
    <property type="entry name" value="Calcineurin-like_PHP"/>
</dbReference>
<comment type="catalytic activity">
    <reaction evidence="3">
        <text>a phosphate monoester + H2O = an alcohol + phosphate</text>
        <dbReference type="Rhea" id="RHEA:15017"/>
        <dbReference type="ChEBI" id="CHEBI:15377"/>
        <dbReference type="ChEBI" id="CHEBI:30879"/>
        <dbReference type="ChEBI" id="CHEBI:43474"/>
        <dbReference type="ChEBI" id="CHEBI:67140"/>
        <dbReference type="EC" id="3.1.3.2"/>
    </reaction>
</comment>
<dbReference type="CDD" id="cd00839">
    <property type="entry name" value="MPP_PAPs"/>
    <property type="match status" value="1"/>
</dbReference>
<feature type="domain" description="Calcineurin-like phosphoesterase" evidence="4">
    <location>
        <begin position="123"/>
        <end position="328"/>
    </location>
</feature>
<dbReference type="AlphaFoldDB" id="A0A7I8WPR2"/>
<evidence type="ECO:0000259" key="4">
    <source>
        <dbReference type="Pfam" id="PF00149"/>
    </source>
</evidence>
<feature type="domain" description="Purple acid phosphatase C-terminal" evidence="5">
    <location>
        <begin position="351"/>
        <end position="409"/>
    </location>
</feature>
<dbReference type="Proteomes" id="UP000659654">
    <property type="component" value="Unassembled WGS sequence"/>
</dbReference>
<dbReference type="EMBL" id="CAJFDI010000002">
    <property type="protein sequence ID" value="CAD5214725.1"/>
    <property type="molecule type" value="Genomic_DNA"/>
</dbReference>
<dbReference type="PANTHER" id="PTHR45867">
    <property type="entry name" value="PURPLE ACID PHOSPHATASE"/>
    <property type="match status" value="1"/>
</dbReference>
<gene>
    <name evidence="7" type="ORF">BXYJ_LOCUS3673</name>
</gene>
<dbReference type="SMR" id="A0A7I8WPR2"/>
<evidence type="ECO:0000313" key="7">
    <source>
        <dbReference type="EMBL" id="CAD5214725.1"/>
    </source>
</evidence>
<name>A0A7I8WPR2_BURXY</name>
<evidence type="ECO:0000259" key="6">
    <source>
        <dbReference type="Pfam" id="PF16656"/>
    </source>
</evidence>
<dbReference type="Pfam" id="PF16656">
    <property type="entry name" value="Pur_ac_phosph_N"/>
    <property type="match status" value="1"/>
</dbReference>
<dbReference type="GO" id="GO:0003993">
    <property type="term" value="F:acid phosphatase activity"/>
    <property type="evidence" value="ECO:0007669"/>
    <property type="project" value="UniProtKB-EC"/>
</dbReference>
<dbReference type="GO" id="GO:0046872">
    <property type="term" value="F:metal ion binding"/>
    <property type="evidence" value="ECO:0007669"/>
    <property type="project" value="InterPro"/>
</dbReference>
<dbReference type="Proteomes" id="UP000582659">
    <property type="component" value="Unassembled WGS sequence"/>
</dbReference>
<dbReference type="EMBL" id="CAJFCV020000002">
    <property type="protein sequence ID" value="CAG9095531.1"/>
    <property type="molecule type" value="Genomic_DNA"/>
</dbReference>
<dbReference type="Gene3D" id="2.60.40.380">
    <property type="entry name" value="Purple acid phosphatase-like, N-terminal"/>
    <property type="match status" value="1"/>
</dbReference>
<comment type="similarity">
    <text evidence="3">Belongs to the metallophosphoesterase superfamily. Purple acid phosphatase family.</text>
</comment>
<accession>A0A7I8WPR2</accession>
<comment type="caution">
    <text evidence="7">The sequence shown here is derived from an EMBL/GenBank/DDBJ whole genome shotgun (WGS) entry which is preliminary data.</text>
</comment>
<evidence type="ECO:0000256" key="2">
    <source>
        <dbReference type="ARBA" id="ARBA00023180"/>
    </source>
</evidence>
<dbReference type="SUPFAM" id="SSF56300">
    <property type="entry name" value="Metallo-dependent phosphatases"/>
    <property type="match status" value="1"/>
</dbReference>
<dbReference type="InterPro" id="IPR015914">
    <property type="entry name" value="PAPs_N"/>
</dbReference>
<dbReference type="SUPFAM" id="SSF49363">
    <property type="entry name" value="Purple acid phosphatase, N-terminal domain"/>
    <property type="match status" value="1"/>
</dbReference>
<feature type="signal peptide" evidence="3">
    <location>
        <begin position="1"/>
        <end position="21"/>
    </location>
</feature>
<feature type="chain" id="PRO_5033204313" description="Purple acid phosphatase" evidence="3">
    <location>
        <begin position="22"/>
        <end position="428"/>
    </location>
</feature>
<evidence type="ECO:0000256" key="3">
    <source>
        <dbReference type="RuleBase" id="RU361203"/>
    </source>
</evidence>
<dbReference type="Pfam" id="PF00149">
    <property type="entry name" value="Metallophos"/>
    <property type="match status" value="1"/>
</dbReference>
<keyword evidence="8" id="KW-1185">Reference proteome</keyword>
<sequence>MLPKITLIGIVVVLTPLLIRAAPEQVHLSLCKEPDCMSISWVTTNNEPDQQLWFARDKNNLSHWRAADTKMWTFRGKTRYMHRKRIYNLRYDMTYYYQVGNNETKSKIFHFKTFPKGDDFPFKAAVVGDLGVKGKSLPYMVKAAQEKKYRLFILIGDLAYNLQTNQGRRGDQFMNMIEPIVAYVPFMVIPGNHEDDGENFANLRYRYDMPNCPQKDNQYYSFKVGPVQFIAVSSEYYVLPHKYGRKNFDDQYNWLKSELVKANQNRKAHPWLITYQHRPIYCSNRPTNRCRNKESWALRYGTKTEPGLEPLYNKHSVDINFSGHHHDYERYYPRSGRYYSKSPAPYFNPLAPIYIISGAGGGAYEPHTAFDRSPSKMSAKRVTDNGYTILSVHNKTHIYLRQLSVENGEHEVDGLWIRKAVGWVPPYG</sequence>
<keyword evidence="2" id="KW-0325">Glycoprotein</keyword>
<dbReference type="InterPro" id="IPR025733">
    <property type="entry name" value="PAPs_C"/>
</dbReference>
<organism evidence="7 8">
    <name type="scientific">Bursaphelenchus xylophilus</name>
    <name type="common">Pinewood nematode worm</name>
    <name type="synonym">Aphelenchoides xylophilus</name>
    <dbReference type="NCBI Taxonomy" id="6326"/>
    <lineage>
        <taxon>Eukaryota</taxon>
        <taxon>Metazoa</taxon>
        <taxon>Ecdysozoa</taxon>
        <taxon>Nematoda</taxon>
        <taxon>Chromadorea</taxon>
        <taxon>Rhabditida</taxon>
        <taxon>Tylenchina</taxon>
        <taxon>Tylenchomorpha</taxon>
        <taxon>Aphelenchoidea</taxon>
        <taxon>Aphelenchoididae</taxon>
        <taxon>Bursaphelenchus</taxon>
    </lineage>
</organism>
<keyword evidence="3" id="KW-0378">Hydrolase</keyword>
<keyword evidence="1 3" id="KW-0732">Signal</keyword>
<dbReference type="InterPro" id="IPR008963">
    <property type="entry name" value="Purple_acid_Pase-like_N"/>
</dbReference>
<proteinExistence type="inferred from homology"/>
<evidence type="ECO:0000313" key="8">
    <source>
        <dbReference type="Proteomes" id="UP000659654"/>
    </source>
</evidence>
<dbReference type="PANTHER" id="PTHR45867:SF10">
    <property type="entry name" value="PURPLE ACID PHOSPHATASE"/>
    <property type="match status" value="1"/>
</dbReference>
<protein>
    <recommendedName>
        <fullName evidence="3">Purple acid phosphatase</fullName>
        <ecNumber evidence="3">3.1.3.2</ecNumber>
    </recommendedName>
</protein>
<dbReference type="InterPro" id="IPR041792">
    <property type="entry name" value="MPP_PAP"/>
</dbReference>
<dbReference type="InterPro" id="IPR029052">
    <property type="entry name" value="Metallo-depent_PP-like"/>
</dbReference>
<evidence type="ECO:0000259" key="5">
    <source>
        <dbReference type="Pfam" id="PF14008"/>
    </source>
</evidence>
<dbReference type="EC" id="3.1.3.2" evidence="3"/>
<dbReference type="OrthoDB" id="45007at2759"/>
<evidence type="ECO:0000256" key="1">
    <source>
        <dbReference type="ARBA" id="ARBA00022729"/>
    </source>
</evidence>
<reference evidence="7" key="1">
    <citation type="submission" date="2020-09" db="EMBL/GenBank/DDBJ databases">
        <authorList>
            <person name="Kikuchi T."/>
        </authorList>
    </citation>
    <scope>NUCLEOTIDE SEQUENCE</scope>
    <source>
        <strain evidence="7">Ka4C1</strain>
    </source>
</reference>
<dbReference type="Pfam" id="PF14008">
    <property type="entry name" value="Metallophos_C"/>
    <property type="match status" value="1"/>
</dbReference>
<dbReference type="Gene3D" id="3.60.21.10">
    <property type="match status" value="1"/>
</dbReference>
<feature type="domain" description="Purple acid phosphatase N-terminal" evidence="6">
    <location>
        <begin position="23"/>
        <end position="113"/>
    </location>
</feature>